<protein>
    <submittedName>
        <fullName evidence="4">GNAT family N-acetyltransferase</fullName>
    </submittedName>
</protein>
<dbReference type="PROSITE" id="PS51186">
    <property type="entry name" value="GNAT"/>
    <property type="match status" value="1"/>
</dbReference>
<dbReference type="PANTHER" id="PTHR43877">
    <property type="entry name" value="AMINOALKYLPHOSPHONATE N-ACETYLTRANSFERASE-RELATED-RELATED"/>
    <property type="match status" value="1"/>
</dbReference>
<dbReference type="Gene3D" id="3.40.630.30">
    <property type="match status" value="1"/>
</dbReference>
<keyword evidence="2" id="KW-0012">Acyltransferase</keyword>
<dbReference type="SUPFAM" id="SSF55729">
    <property type="entry name" value="Acyl-CoA N-acyltransferases (Nat)"/>
    <property type="match status" value="1"/>
</dbReference>
<sequence length="179" mass="19404">MTGTIILIARTADLVPRSSSAQLPGRHAEPDDQEALAHLFHAAYEAVGLDSANGGVDNLDQAKEIVAGLFAGEYGTFLPEASPVVLNDEGEIVAASLVVGRRAGEGLPDAPYIFELFTHSAHRRQGLAERLVRESAAALKEAGHERVSLRIREDNSPALALYLTLDFNRWQQEAEDDYL</sequence>
<dbReference type="EMBL" id="JAAVUN010000003">
    <property type="protein sequence ID" value="NKE08962.1"/>
    <property type="molecule type" value="Genomic_DNA"/>
</dbReference>
<dbReference type="PANTHER" id="PTHR43877:SF1">
    <property type="entry name" value="ACETYLTRANSFERASE"/>
    <property type="match status" value="1"/>
</dbReference>
<organism evidence="4 5">
    <name type="scientific">Kocuria subflava</name>
    <dbReference type="NCBI Taxonomy" id="1736139"/>
    <lineage>
        <taxon>Bacteria</taxon>
        <taxon>Bacillati</taxon>
        <taxon>Actinomycetota</taxon>
        <taxon>Actinomycetes</taxon>
        <taxon>Micrococcales</taxon>
        <taxon>Micrococcaceae</taxon>
        <taxon>Kocuria</taxon>
    </lineage>
</organism>
<dbReference type="InterPro" id="IPR016181">
    <property type="entry name" value="Acyl_CoA_acyltransferase"/>
</dbReference>
<feature type="domain" description="N-acetyltransferase" evidence="3">
    <location>
        <begin position="23"/>
        <end position="179"/>
    </location>
</feature>
<dbReference type="InterPro" id="IPR050832">
    <property type="entry name" value="Bact_Acetyltransf"/>
</dbReference>
<dbReference type="Proteomes" id="UP000521379">
    <property type="component" value="Unassembled WGS sequence"/>
</dbReference>
<evidence type="ECO:0000313" key="5">
    <source>
        <dbReference type="Proteomes" id="UP000521379"/>
    </source>
</evidence>
<reference evidence="4 5" key="1">
    <citation type="submission" date="2020-02" db="EMBL/GenBank/DDBJ databases">
        <authorList>
            <person name="Sun Q."/>
        </authorList>
    </citation>
    <scope>NUCLEOTIDE SEQUENCE [LARGE SCALE GENOMIC DNA]</scope>
    <source>
        <strain evidence="4 5">YIM 13062</strain>
    </source>
</reference>
<dbReference type="RefSeq" id="WP_119932225.1">
    <property type="nucleotide sequence ID" value="NZ_JAAVUN010000003.1"/>
</dbReference>
<dbReference type="AlphaFoldDB" id="A0A846TT54"/>
<dbReference type="Pfam" id="PF00583">
    <property type="entry name" value="Acetyltransf_1"/>
    <property type="match status" value="1"/>
</dbReference>
<evidence type="ECO:0000256" key="2">
    <source>
        <dbReference type="ARBA" id="ARBA00023315"/>
    </source>
</evidence>
<keyword evidence="1 4" id="KW-0808">Transferase</keyword>
<proteinExistence type="predicted"/>
<accession>A0A846TT54</accession>
<dbReference type="GO" id="GO:0016747">
    <property type="term" value="F:acyltransferase activity, transferring groups other than amino-acyl groups"/>
    <property type="evidence" value="ECO:0007669"/>
    <property type="project" value="InterPro"/>
</dbReference>
<name>A0A846TT54_9MICC</name>
<dbReference type="InterPro" id="IPR000182">
    <property type="entry name" value="GNAT_dom"/>
</dbReference>
<keyword evidence="5" id="KW-1185">Reference proteome</keyword>
<gene>
    <name evidence="4" type="ORF">GTW58_03165</name>
</gene>
<evidence type="ECO:0000313" key="4">
    <source>
        <dbReference type="EMBL" id="NKE08962.1"/>
    </source>
</evidence>
<evidence type="ECO:0000256" key="1">
    <source>
        <dbReference type="ARBA" id="ARBA00022679"/>
    </source>
</evidence>
<comment type="caution">
    <text evidence="4">The sequence shown here is derived from an EMBL/GenBank/DDBJ whole genome shotgun (WGS) entry which is preliminary data.</text>
</comment>
<evidence type="ECO:0000259" key="3">
    <source>
        <dbReference type="PROSITE" id="PS51186"/>
    </source>
</evidence>
<dbReference type="CDD" id="cd04301">
    <property type="entry name" value="NAT_SF"/>
    <property type="match status" value="1"/>
</dbReference>